<dbReference type="Proteomes" id="UP000031004">
    <property type="component" value="Unassembled WGS sequence"/>
</dbReference>
<evidence type="ECO:0000256" key="4">
    <source>
        <dbReference type="SAM" id="Phobius"/>
    </source>
</evidence>
<dbReference type="InterPro" id="IPR036890">
    <property type="entry name" value="HATPase_C_sf"/>
</dbReference>
<feature type="transmembrane region" description="Helical" evidence="4">
    <location>
        <begin position="5"/>
        <end position="22"/>
    </location>
</feature>
<dbReference type="SUPFAM" id="SSF55874">
    <property type="entry name" value="ATPase domain of HSP90 chaperone/DNA topoisomerase II/histidine kinase"/>
    <property type="match status" value="1"/>
</dbReference>
<keyword evidence="8" id="KW-1185">Reference proteome</keyword>
<dbReference type="Gene3D" id="1.20.5.1930">
    <property type="match status" value="1"/>
</dbReference>
<feature type="transmembrane region" description="Helical" evidence="4">
    <location>
        <begin position="67"/>
        <end position="89"/>
    </location>
</feature>
<dbReference type="InterPro" id="IPR011712">
    <property type="entry name" value="Sig_transdc_His_kin_sub3_dim/P"/>
</dbReference>
<keyword evidence="4" id="KW-1133">Transmembrane helix</keyword>
<name>A0ABR4YRF2_9MYCO</name>
<evidence type="ECO:0000313" key="8">
    <source>
        <dbReference type="Proteomes" id="UP000031004"/>
    </source>
</evidence>
<dbReference type="CDD" id="cd16917">
    <property type="entry name" value="HATPase_UhpB-NarQ-NarX-like"/>
    <property type="match status" value="1"/>
</dbReference>
<gene>
    <name evidence="7" type="ORF">QQ44_19865</name>
</gene>
<dbReference type="Pfam" id="PF02518">
    <property type="entry name" value="HATPase_c"/>
    <property type="match status" value="1"/>
</dbReference>
<reference evidence="7 8" key="1">
    <citation type="submission" date="2014-11" db="EMBL/GenBank/DDBJ databases">
        <title>Mycobacterium setense Manresensis Genome.</title>
        <authorList>
            <person name="Rech G."/>
            <person name="Sumoy L."/>
        </authorList>
    </citation>
    <scope>NUCLEOTIDE SEQUENCE [LARGE SCALE GENOMIC DNA]</scope>
    <source>
        <strain evidence="7 8">Manresensis</strain>
    </source>
</reference>
<keyword evidence="2 7" id="KW-0418">Kinase</keyword>
<evidence type="ECO:0000259" key="6">
    <source>
        <dbReference type="Pfam" id="PF07730"/>
    </source>
</evidence>
<accession>A0ABR4YRF2</accession>
<evidence type="ECO:0000313" key="7">
    <source>
        <dbReference type="EMBL" id="KHO22819.1"/>
    </source>
</evidence>
<feature type="domain" description="Histidine kinase/HSP90-like ATPase" evidence="5">
    <location>
        <begin position="299"/>
        <end position="380"/>
    </location>
</feature>
<evidence type="ECO:0000256" key="3">
    <source>
        <dbReference type="ARBA" id="ARBA00023012"/>
    </source>
</evidence>
<dbReference type="GO" id="GO:0016301">
    <property type="term" value="F:kinase activity"/>
    <property type="evidence" value="ECO:0007669"/>
    <property type="project" value="UniProtKB-KW"/>
</dbReference>
<dbReference type="EMBL" id="JTLZ01000009">
    <property type="protein sequence ID" value="KHO22819.1"/>
    <property type="molecule type" value="Genomic_DNA"/>
</dbReference>
<dbReference type="InterPro" id="IPR017205">
    <property type="entry name" value="Sig_transdc_His_kinase_ChrS"/>
</dbReference>
<feature type="transmembrane region" description="Helical" evidence="4">
    <location>
        <begin position="28"/>
        <end position="46"/>
    </location>
</feature>
<dbReference type="PANTHER" id="PTHR24421:SF62">
    <property type="entry name" value="SENSORY TRANSDUCTION HISTIDINE KINASE"/>
    <property type="match status" value="1"/>
</dbReference>
<keyword evidence="4" id="KW-0472">Membrane</keyword>
<proteinExistence type="predicted"/>
<dbReference type="PANTHER" id="PTHR24421">
    <property type="entry name" value="NITRATE/NITRITE SENSOR PROTEIN NARX-RELATED"/>
    <property type="match status" value="1"/>
</dbReference>
<dbReference type="Pfam" id="PF07730">
    <property type="entry name" value="HisKA_3"/>
    <property type="match status" value="1"/>
</dbReference>
<organism evidence="7 8">
    <name type="scientific">Mycolicibacterium setense</name>
    <dbReference type="NCBI Taxonomy" id="431269"/>
    <lineage>
        <taxon>Bacteria</taxon>
        <taxon>Bacillati</taxon>
        <taxon>Actinomycetota</taxon>
        <taxon>Actinomycetes</taxon>
        <taxon>Mycobacteriales</taxon>
        <taxon>Mycobacteriaceae</taxon>
        <taxon>Mycolicibacterium</taxon>
    </lineage>
</organism>
<dbReference type="PIRSF" id="PIRSF037434">
    <property type="entry name" value="STHK_ChrS"/>
    <property type="match status" value="1"/>
</dbReference>
<evidence type="ECO:0000259" key="5">
    <source>
        <dbReference type="Pfam" id="PF02518"/>
    </source>
</evidence>
<comment type="caution">
    <text evidence="7">The sequence shown here is derived from an EMBL/GenBank/DDBJ whole genome shotgun (WGS) entry which is preliminary data.</text>
</comment>
<evidence type="ECO:0000256" key="2">
    <source>
        <dbReference type="ARBA" id="ARBA00022777"/>
    </source>
</evidence>
<keyword evidence="1" id="KW-0808">Transferase</keyword>
<feature type="transmembrane region" description="Helical" evidence="4">
    <location>
        <begin position="133"/>
        <end position="153"/>
    </location>
</feature>
<sequence>MWEAYVCGLCIAAILAVVLLRTTLGGNVPVACGALAAMVLIVLMFGRNVIHDADPVAGPVRARTATFVAVMIGLWLIAVLAAAPAVAAIPALYPLIFATLPLTAALTLTFLVTLAPLGLAIASHGPGWPSLPAVAAVTLVGAVAAPVIGTTIMTTMRQRQQLTDTVAELAASRAQLAALSRQAGVAAERERLAREIHDTLAQGFTSIVALAQAVQAESASDPKAAARHIELIRNTARDNLAEARTMVTRLTPAALADGTLSAALRRQAEGLAAETGIAVDVRIDDVPQLGMATDVVLLRSAQEAMANVRRHSQATELHVRLQATPGEVRLSLSDNGIGLQSDHADGFGLRGMRARLDQVGGTLTLSTPEGGGVRVVVAVPV</sequence>
<keyword evidence="4" id="KW-0812">Transmembrane</keyword>
<feature type="transmembrane region" description="Helical" evidence="4">
    <location>
        <begin position="95"/>
        <end position="121"/>
    </location>
</feature>
<evidence type="ECO:0000256" key="1">
    <source>
        <dbReference type="ARBA" id="ARBA00022679"/>
    </source>
</evidence>
<dbReference type="InterPro" id="IPR050482">
    <property type="entry name" value="Sensor_HK_TwoCompSys"/>
</dbReference>
<dbReference type="Gene3D" id="3.30.565.10">
    <property type="entry name" value="Histidine kinase-like ATPase, C-terminal domain"/>
    <property type="match status" value="1"/>
</dbReference>
<feature type="domain" description="Signal transduction histidine kinase subgroup 3 dimerisation and phosphoacceptor" evidence="6">
    <location>
        <begin position="188"/>
        <end position="255"/>
    </location>
</feature>
<dbReference type="InterPro" id="IPR003594">
    <property type="entry name" value="HATPase_dom"/>
</dbReference>
<keyword evidence="3" id="KW-0902">Two-component regulatory system</keyword>
<protein>
    <submittedName>
        <fullName evidence="7">Histidine kinase</fullName>
    </submittedName>
</protein>